<comment type="caution">
    <text evidence="12">The sequence shown here is derived from an EMBL/GenBank/DDBJ whole genome shotgun (WGS) entry which is preliminary data.</text>
</comment>
<evidence type="ECO:0000256" key="3">
    <source>
        <dbReference type="ARBA" id="ARBA00007528"/>
    </source>
</evidence>
<keyword evidence="9 10" id="KW-0449">Lipoprotein</keyword>
<dbReference type="OrthoDB" id="421038at2759"/>
<accession>A0A0J9X4U7</accession>
<evidence type="ECO:0000256" key="2">
    <source>
        <dbReference type="ARBA" id="ARBA00004589"/>
    </source>
</evidence>
<dbReference type="GO" id="GO:0042124">
    <property type="term" value="F:1,3-beta-glucanosyltransferase activity"/>
    <property type="evidence" value="ECO:0007669"/>
    <property type="project" value="TreeGrafter"/>
</dbReference>
<dbReference type="EC" id="2.4.1.-" evidence="10"/>
<dbReference type="InterPro" id="IPR017853">
    <property type="entry name" value="GH"/>
</dbReference>
<evidence type="ECO:0000256" key="8">
    <source>
        <dbReference type="ARBA" id="ARBA00023180"/>
    </source>
</evidence>
<protein>
    <recommendedName>
        <fullName evidence="10">1,3-beta-glucanosyltransferase</fullName>
        <ecNumber evidence="10">2.4.1.-</ecNumber>
    </recommendedName>
</protein>
<dbReference type="Gene3D" id="1.20.58.1040">
    <property type="match status" value="1"/>
</dbReference>
<keyword evidence="8" id="KW-0325">Glycoprotein</keyword>
<evidence type="ECO:0000256" key="6">
    <source>
        <dbReference type="ARBA" id="ARBA00023136"/>
    </source>
</evidence>
<dbReference type="Pfam" id="PF07983">
    <property type="entry name" value="X8"/>
    <property type="match status" value="1"/>
</dbReference>
<dbReference type="GO" id="GO:0005886">
    <property type="term" value="C:plasma membrane"/>
    <property type="evidence" value="ECO:0007669"/>
    <property type="project" value="UniProtKB-SubCell"/>
</dbReference>
<dbReference type="GO" id="GO:0071970">
    <property type="term" value="P:fungal-type cell wall (1-&gt;3)-beta-D-glucan biosynthetic process"/>
    <property type="evidence" value="ECO:0007669"/>
    <property type="project" value="TreeGrafter"/>
</dbReference>
<dbReference type="STRING" id="1173061.A0A0J9X4U7"/>
<keyword evidence="7" id="KW-1015">Disulfide bond</keyword>
<evidence type="ECO:0000256" key="1">
    <source>
        <dbReference type="ARBA" id="ARBA00004196"/>
    </source>
</evidence>
<comment type="subcellular location">
    <subcellularLocation>
        <location evidence="1">Cell envelope</location>
    </subcellularLocation>
    <subcellularLocation>
        <location evidence="10">Cell membrane</location>
        <topology evidence="10">Lipid-anchor</topology>
        <topology evidence="10">GPI-anchor</topology>
    </subcellularLocation>
    <subcellularLocation>
        <location evidence="2">Membrane</location>
        <topology evidence="2">Lipid-anchor</topology>
        <topology evidence="2">GPI-anchor</topology>
    </subcellularLocation>
</comment>
<reference evidence="12" key="1">
    <citation type="submission" date="2014-03" db="EMBL/GenBank/DDBJ databases">
        <authorList>
            <person name="Casaregola S."/>
        </authorList>
    </citation>
    <scope>NUCLEOTIDE SEQUENCE [LARGE SCALE GENOMIC DNA]</scope>
    <source>
        <strain evidence="12">CLIB 918</strain>
    </source>
</reference>
<keyword evidence="4 10" id="KW-0336">GPI-anchor</keyword>
<feature type="domain" description="X8" evidence="11">
    <location>
        <begin position="377"/>
        <end position="464"/>
    </location>
</feature>
<dbReference type="GO" id="GO:0031505">
    <property type="term" value="P:fungal-type cell wall organization"/>
    <property type="evidence" value="ECO:0007669"/>
    <property type="project" value="TreeGrafter"/>
</dbReference>
<organism evidence="12 13">
    <name type="scientific">Geotrichum candidum</name>
    <name type="common">Oospora lactis</name>
    <name type="synonym">Dipodascus geotrichum</name>
    <dbReference type="NCBI Taxonomy" id="1173061"/>
    <lineage>
        <taxon>Eukaryota</taxon>
        <taxon>Fungi</taxon>
        <taxon>Dikarya</taxon>
        <taxon>Ascomycota</taxon>
        <taxon>Saccharomycotina</taxon>
        <taxon>Dipodascomycetes</taxon>
        <taxon>Dipodascales</taxon>
        <taxon>Dipodascaceae</taxon>
        <taxon>Geotrichum</taxon>
    </lineage>
</organism>
<keyword evidence="5 10" id="KW-0732">Signal</keyword>
<dbReference type="InterPro" id="IPR012946">
    <property type="entry name" value="X8"/>
</dbReference>
<comment type="similarity">
    <text evidence="3 10">Belongs to the glycosyl hydrolase 72 family.</text>
</comment>
<feature type="signal peptide" evidence="10">
    <location>
        <begin position="1"/>
        <end position="19"/>
    </location>
</feature>
<evidence type="ECO:0000256" key="4">
    <source>
        <dbReference type="ARBA" id="ARBA00022622"/>
    </source>
</evidence>
<dbReference type="EMBL" id="CCBN010000002">
    <property type="protein sequence ID" value="CDO52214.1"/>
    <property type="molecule type" value="Genomic_DNA"/>
</dbReference>
<dbReference type="AlphaFoldDB" id="A0A0J9X4U7"/>
<gene>
    <name evidence="12" type="ORF">BN980_GECA02s07501g</name>
</gene>
<keyword evidence="6 10" id="KW-0472">Membrane</keyword>
<evidence type="ECO:0000313" key="13">
    <source>
        <dbReference type="Proteomes" id="UP000242525"/>
    </source>
</evidence>
<name>A0A0J9X4U7_GEOCN</name>
<keyword evidence="13" id="KW-1185">Reference proteome</keyword>
<evidence type="ECO:0000256" key="10">
    <source>
        <dbReference type="RuleBase" id="RU361209"/>
    </source>
</evidence>
<dbReference type="PANTHER" id="PTHR31468:SF2">
    <property type="entry name" value="1,3-BETA-GLUCANOSYLTRANSFERASE GAS1"/>
    <property type="match status" value="1"/>
</dbReference>
<evidence type="ECO:0000313" key="12">
    <source>
        <dbReference type="EMBL" id="CDO52214.1"/>
    </source>
</evidence>
<dbReference type="InterPro" id="IPR004886">
    <property type="entry name" value="Glucanosyltransferase"/>
</dbReference>
<dbReference type="Pfam" id="PF03198">
    <property type="entry name" value="Glyco_hydro_72"/>
    <property type="match status" value="1"/>
</dbReference>
<sequence length="553" mass="58767">MKLLSAVGTLAALASVAVAAAPEIVIDGNKFFYSNNGSQFFMKGIAYQQELANATSETTFSDPLADSEACQRDLPYLLQLETNLLRVYAIDTTLNHSDCINLFADNGIYIIADLSEPGLSINRDDPSWTVELFNRYTTVIDELQDYPSVLGFFAGNEVTNNNTNTDASPFVKAAIRDTKAYIKDKGYRSIPVGYSTNDDEETRGYLADYFSCDGPENAADFYGINMYEWCGTTVNFETSGYADRTKEFENFTIPVFFSEYGCNVPQPRTFADVPSLYSSNMTDTWSGGIVYMYFEEANNYGLVTIQGDSSVSTLRDFSYLSSHLANVSPSGVNSNSWTPSNTVERDCPASTLADWKGSSDLPPVPNQGVCNCMFDSLSCIVDTGVNEEDYQTLFDYVCDQVSCDGITANGTTGSYGAYSFCSPAEKLSFVLNLYYNKVGSRDACDFSGSAQLSGASSTASSCSAVLSEAGSDGTGAVSASVTGSYTGNAEAGATGTATGSSGNSAAASSGSTSSASSTSSDKSTASHISVEFGGVKAITALFASVIFGVVLVL</sequence>
<dbReference type="PANTHER" id="PTHR31468">
    <property type="entry name" value="1,3-BETA-GLUCANOSYLTRANSFERASE GAS1"/>
    <property type="match status" value="1"/>
</dbReference>
<dbReference type="Gene3D" id="3.20.20.80">
    <property type="entry name" value="Glycosidases"/>
    <property type="match status" value="1"/>
</dbReference>
<comment type="function">
    <text evidence="10">Splits internally a 1,3-beta-glucan molecule and transfers the newly generated reducing end (the donor) to the non-reducing end of another 1,3-beta-glucan molecule (the acceptor) forming a 1,3-beta linkage, resulting in the elongation of 1,3-beta-glucan chains in the cell wall.</text>
</comment>
<evidence type="ECO:0000256" key="9">
    <source>
        <dbReference type="ARBA" id="ARBA00023288"/>
    </source>
</evidence>
<dbReference type="GO" id="GO:0098552">
    <property type="term" value="C:side of membrane"/>
    <property type="evidence" value="ECO:0007669"/>
    <property type="project" value="UniProtKB-KW"/>
</dbReference>
<dbReference type="SUPFAM" id="SSF51445">
    <property type="entry name" value="(Trans)glycosidases"/>
    <property type="match status" value="1"/>
</dbReference>
<evidence type="ECO:0000259" key="11">
    <source>
        <dbReference type="SMART" id="SM00768"/>
    </source>
</evidence>
<evidence type="ECO:0000256" key="7">
    <source>
        <dbReference type="ARBA" id="ARBA00023157"/>
    </source>
</evidence>
<dbReference type="Proteomes" id="UP000242525">
    <property type="component" value="Unassembled WGS sequence"/>
</dbReference>
<evidence type="ECO:0000256" key="5">
    <source>
        <dbReference type="ARBA" id="ARBA00022729"/>
    </source>
</evidence>
<dbReference type="SMART" id="SM00768">
    <property type="entry name" value="X8"/>
    <property type="match status" value="1"/>
</dbReference>
<proteinExistence type="inferred from homology"/>
<feature type="chain" id="PRO_5005120552" description="1,3-beta-glucanosyltransferase" evidence="10">
    <location>
        <begin position="20"/>
        <end position="553"/>
    </location>
</feature>
<dbReference type="FunFam" id="3.20.20.80:FF:000038">
    <property type="entry name" value="1,3-beta-glucanosyltransferase"/>
    <property type="match status" value="1"/>
</dbReference>
<keyword evidence="10" id="KW-0808">Transferase</keyword>